<evidence type="ECO:0000313" key="3">
    <source>
        <dbReference type="EMBL" id="CRH05066.1"/>
    </source>
</evidence>
<feature type="domain" description="Transposase IS116/IS110/IS902 C-terminal" evidence="2">
    <location>
        <begin position="236"/>
        <end position="320"/>
    </location>
</feature>
<dbReference type="GO" id="GO:0004803">
    <property type="term" value="F:transposase activity"/>
    <property type="evidence" value="ECO:0007669"/>
    <property type="project" value="InterPro"/>
</dbReference>
<accession>A0A1S7LH01</accession>
<proteinExistence type="predicted"/>
<evidence type="ECO:0000259" key="2">
    <source>
        <dbReference type="Pfam" id="PF02371"/>
    </source>
</evidence>
<dbReference type="GO" id="GO:0006313">
    <property type="term" value="P:DNA transposition"/>
    <property type="evidence" value="ECO:0007669"/>
    <property type="project" value="InterPro"/>
</dbReference>
<dbReference type="Pfam" id="PF02371">
    <property type="entry name" value="Transposase_20"/>
    <property type="match status" value="1"/>
</dbReference>
<dbReference type="InterPro" id="IPR003346">
    <property type="entry name" value="Transposase_20"/>
</dbReference>
<dbReference type="NCBIfam" id="NF033542">
    <property type="entry name" value="transpos_IS110"/>
    <property type="match status" value="1"/>
</dbReference>
<dbReference type="GO" id="GO:0003677">
    <property type="term" value="F:DNA binding"/>
    <property type="evidence" value="ECO:0007669"/>
    <property type="project" value="InterPro"/>
</dbReference>
<dbReference type="InterPro" id="IPR047650">
    <property type="entry name" value="Transpos_IS110"/>
</dbReference>
<dbReference type="AlphaFoldDB" id="A0A1S7LH01"/>
<dbReference type="PANTHER" id="PTHR33055">
    <property type="entry name" value="TRANSPOSASE FOR INSERTION SEQUENCE ELEMENT IS1111A"/>
    <property type="match status" value="1"/>
</dbReference>
<reference evidence="3" key="1">
    <citation type="submission" date="2015-04" db="EMBL/GenBank/DDBJ databases">
        <authorList>
            <person name="Syromyatnikov M.Y."/>
            <person name="Popov V.N."/>
        </authorList>
    </citation>
    <scope>NUCLEOTIDE SEQUENCE</scope>
    <source>
        <strain evidence="3">MO-1</strain>
    </source>
</reference>
<dbReference type="Pfam" id="PF01548">
    <property type="entry name" value="DEDD_Tnp_IS110"/>
    <property type="match status" value="1"/>
</dbReference>
<protein>
    <submittedName>
        <fullName evidence="3">Transposase</fullName>
    </submittedName>
</protein>
<feature type="domain" description="Transposase IS110-like N-terminal" evidence="1">
    <location>
        <begin position="25"/>
        <end position="166"/>
    </location>
</feature>
<name>A0A1S7LH01_MAGMO</name>
<organism evidence="3">
    <name type="scientific">Magnetococcus massalia (strain MO-1)</name>
    <dbReference type="NCBI Taxonomy" id="451514"/>
    <lineage>
        <taxon>Bacteria</taxon>
        <taxon>Pseudomonadati</taxon>
        <taxon>Pseudomonadota</taxon>
        <taxon>Magnetococcia</taxon>
        <taxon>Magnetococcales</taxon>
        <taxon>Magnetococcaceae</taxon>
        <taxon>Magnetococcus</taxon>
    </lineage>
</organism>
<dbReference type="InterPro" id="IPR002525">
    <property type="entry name" value="Transp_IS110-like_N"/>
</dbReference>
<dbReference type="PANTHER" id="PTHR33055:SF13">
    <property type="entry name" value="TRANSPOSASE"/>
    <property type="match status" value="1"/>
</dbReference>
<dbReference type="EMBL" id="LO017727">
    <property type="protein sequence ID" value="CRH05066.1"/>
    <property type="molecule type" value="Genomic_DNA"/>
</dbReference>
<gene>
    <name evidence="3" type="ORF">MAGMO_0867</name>
</gene>
<sequence>MANNILSVPKFERFVAGFENSLVYIGLDVHKRSWSVALLRPDGEVADLTMPPEPHTLIQMLQSLPVTVGMIAQEAGPTGYGLARALQCAGLPITVAAPSRIPRPVSPTNKTDRLDCRKLAEFAASSLLRPIAIPSEHEEAFRILVRRRHQLTDGLRRCKQRIRGLLLINSAIEPDHLDHWSKAAIEQLHQLELAPATRQTLNSHLRELAFLIEEQQSIDKQIKAQAITCGQQNRIERLKTADGVGHVVASTFAAELFHPERFNRPEQVAAYLGLAPMVRESGGKHDRGRLRPVGQKRLRSLLIEAAWIWRAKDEQAKAFYDRLLSRSSIPQKAIAALARKLAIKLWRLSLDPATA</sequence>
<evidence type="ECO:0000259" key="1">
    <source>
        <dbReference type="Pfam" id="PF01548"/>
    </source>
</evidence>